<keyword evidence="1" id="KW-1133">Transmembrane helix</keyword>
<reference evidence="2 3" key="1">
    <citation type="submission" date="2019-06" db="EMBL/GenBank/DDBJ databases">
        <title>Sequencing the genomes of 1000 actinobacteria strains.</title>
        <authorList>
            <person name="Klenk H.-P."/>
        </authorList>
    </citation>
    <scope>NUCLEOTIDE SEQUENCE [LARGE SCALE GENOMIC DNA]</scope>
    <source>
        <strain evidence="2 3">DSM 18031</strain>
    </source>
</reference>
<keyword evidence="1" id="KW-0812">Transmembrane</keyword>
<gene>
    <name evidence="2" type="ORF">FB466_0226</name>
</gene>
<organism evidence="2 3">
    <name type="scientific">Klugiella xanthotipulae</name>
    <dbReference type="NCBI Taxonomy" id="244735"/>
    <lineage>
        <taxon>Bacteria</taxon>
        <taxon>Bacillati</taxon>
        <taxon>Actinomycetota</taxon>
        <taxon>Actinomycetes</taxon>
        <taxon>Micrococcales</taxon>
        <taxon>Microbacteriaceae</taxon>
        <taxon>Klugiella</taxon>
    </lineage>
</organism>
<dbReference type="EMBL" id="VFPN01000001">
    <property type="protein sequence ID" value="TQM65424.1"/>
    <property type="molecule type" value="Genomic_DNA"/>
</dbReference>
<dbReference type="Proteomes" id="UP000318331">
    <property type="component" value="Unassembled WGS sequence"/>
</dbReference>
<name>A0A543I4A2_9MICO</name>
<feature type="transmembrane region" description="Helical" evidence="1">
    <location>
        <begin position="28"/>
        <end position="49"/>
    </location>
</feature>
<dbReference type="AlphaFoldDB" id="A0A543I4A2"/>
<evidence type="ECO:0000256" key="1">
    <source>
        <dbReference type="SAM" id="Phobius"/>
    </source>
</evidence>
<evidence type="ECO:0000313" key="2">
    <source>
        <dbReference type="EMBL" id="TQM65424.1"/>
    </source>
</evidence>
<proteinExistence type="predicted"/>
<accession>A0A543I4A2</accession>
<evidence type="ECO:0000313" key="3">
    <source>
        <dbReference type="Proteomes" id="UP000318331"/>
    </source>
</evidence>
<keyword evidence="1" id="KW-0472">Membrane</keyword>
<sequence>MTESAAVREQHLEDRYGRSASRRLDKRLLGVFGGALGLLLVAWVIWATLSGNSATLEYRNLGYDTISDHSVEVLYEVTAPAGSSVACVVQALSESYAVVGYRVVVLPESDQRTRSFTESLRTVAPSNTGVVDRCWILS</sequence>
<dbReference type="Pfam" id="PF14155">
    <property type="entry name" value="DUF4307"/>
    <property type="match status" value="1"/>
</dbReference>
<protein>
    <submittedName>
        <fullName evidence="2">Uncharacterized protein DUF4307</fullName>
    </submittedName>
</protein>
<dbReference type="InterPro" id="IPR025443">
    <property type="entry name" value="DUF4307"/>
</dbReference>
<keyword evidence="3" id="KW-1185">Reference proteome</keyword>
<comment type="caution">
    <text evidence="2">The sequence shown here is derived from an EMBL/GenBank/DDBJ whole genome shotgun (WGS) entry which is preliminary data.</text>
</comment>